<dbReference type="AlphaFoldDB" id="A0A1G9PY18"/>
<evidence type="ECO:0000256" key="1">
    <source>
        <dbReference type="SAM" id="Phobius"/>
    </source>
</evidence>
<name>A0A1G9PY18_9PROT</name>
<proteinExistence type="predicted"/>
<dbReference type="Proteomes" id="UP000199759">
    <property type="component" value="Unassembled WGS sequence"/>
</dbReference>
<feature type="transmembrane region" description="Helical" evidence="1">
    <location>
        <begin position="90"/>
        <end position="109"/>
    </location>
</feature>
<accession>A0A1G9PY18</accession>
<reference evidence="2 3" key="1">
    <citation type="submission" date="2016-10" db="EMBL/GenBank/DDBJ databases">
        <authorList>
            <person name="de Groot N.N."/>
        </authorList>
    </citation>
    <scope>NUCLEOTIDE SEQUENCE [LARGE SCALE GENOMIC DNA]</scope>
    <source>
        <strain evidence="2 3">DSM 16077</strain>
    </source>
</reference>
<keyword evidence="3" id="KW-1185">Reference proteome</keyword>
<protein>
    <submittedName>
        <fullName evidence="2">Uncharacterized protein</fullName>
    </submittedName>
</protein>
<organism evidence="2 3">
    <name type="scientific">Maricaulis salignorans</name>
    <dbReference type="NCBI Taxonomy" id="144026"/>
    <lineage>
        <taxon>Bacteria</taxon>
        <taxon>Pseudomonadati</taxon>
        <taxon>Pseudomonadota</taxon>
        <taxon>Alphaproteobacteria</taxon>
        <taxon>Maricaulales</taxon>
        <taxon>Maricaulaceae</taxon>
        <taxon>Maricaulis</taxon>
    </lineage>
</organism>
<feature type="transmembrane region" description="Helical" evidence="1">
    <location>
        <begin position="53"/>
        <end position="78"/>
    </location>
</feature>
<keyword evidence="1" id="KW-0472">Membrane</keyword>
<keyword evidence="1" id="KW-0812">Transmembrane</keyword>
<gene>
    <name evidence="2" type="ORF">SAMN04488568_10482</name>
</gene>
<feature type="transmembrane region" description="Helical" evidence="1">
    <location>
        <begin position="115"/>
        <end position="134"/>
    </location>
</feature>
<evidence type="ECO:0000313" key="3">
    <source>
        <dbReference type="Proteomes" id="UP000199759"/>
    </source>
</evidence>
<keyword evidence="1" id="KW-1133">Transmembrane helix</keyword>
<evidence type="ECO:0000313" key="2">
    <source>
        <dbReference type="EMBL" id="SDM03666.1"/>
    </source>
</evidence>
<sequence length="142" mass="14918">MTVSFEKERRARAVLAWLLACLVGGLSLSAPFAVPIMISDATIYGSGHFSAGLVLALAVIIYTLVLTAIPAIVLVNLVRLFGWRRGIADAAVPAGISFALTTLLVAGNGDQPVGWLPFLIASVAGISGLTYWLLAGRPRPPY</sequence>
<dbReference type="EMBL" id="FNHG01000004">
    <property type="protein sequence ID" value="SDM03666.1"/>
    <property type="molecule type" value="Genomic_DNA"/>
</dbReference>
<dbReference type="RefSeq" id="WP_143024051.1">
    <property type="nucleotide sequence ID" value="NZ_FNHG01000004.1"/>
</dbReference>